<evidence type="ECO:0008006" key="4">
    <source>
        <dbReference type="Google" id="ProtNLM"/>
    </source>
</evidence>
<protein>
    <recommendedName>
        <fullName evidence="4">Tfp pilus assembly protein PilX</fullName>
    </recommendedName>
</protein>
<proteinExistence type="predicted"/>
<sequence length="179" mass="21078">MKQQHEHPKHQEGMILLVTLLILSLLSLFIVSGLQTVFLYYQSANQRAVKKEAFHDLEFNAQQLVDMHLIGQRRCLVSGQDVNKIIQQVRIKGCVLKDKTNKYRYLIEELEQYPCLQTFKKKKRYSTKHWRINLLTAAPNELFLQIRIAHAIPLITCPIEKVNYIPQGVLSWRYLTEFK</sequence>
<keyword evidence="1" id="KW-0472">Membrane</keyword>
<dbReference type="RefSeq" id="WP_156411915.1">
    <property type="nucleotide sequence ID" value="NZ_CAAAJF010000010.1"/>
</dbReference>
<keyword evidence="1" id="KW-0812">Transmembrane</keyword>
<reference evidence="2 3" key="1">
    <citation type="submission" date="2015-11" db="EMBL/GenBank/DDBJ databases">
        <title>Genomic analysis of 38 Legionella species identifies large and diverse effector repertoires.</title>
        <authorList>
            <person name="Burstein D."/>
            <person name="Amaro F."/>
            <person name="Zusman T."/>
            <person name="Lifshitz Z."/>
            <person name="Cohen O."/>
            <person name="Gilbert J.A."/>
            <person name="Pupko T."/>
            <person name="Shuman H.A."/>
            <person name="Segal G."/>
        </authorList>
    </citation>
    <scope>NUCLEOTIDE SEQUENCE [LARGE SCALE GENOMIC DNA]</scope>
    <source>
        <strain evidence="2 3">JA-26-G1-E2</strain>
    </source>
</reference>
<dbReference type="EMBL" id="LNYG01000013">
    <property type="protein sequence ID" value="KTD06991.1"/>
    <property type="molecule type" value="Genomic_DNA"/>
</dbReference>
<accession>A0A0W0UGK1</accession>
<comment type="caution">
    <text evidence="2">The sequence shown here is derived from an EMBL/GenBank/DDBJ whole genome shotgun (WGS) entry which is preliminary data.</text>
</comment>
<evidence type="ECO:0000256" key="1">
    <source>
        <dbReference type="SAM" id="Phobius"/>
    </source>
</evidence>
<dbReference type="Proteomes" id="UP000054715">
    <property type="component" value="Unassembled WGS sequence"/>
</dbReference>
<evidence type="ECO:0000313" key="2">
    <source>
        <dbReference type="EMBL" id="KTD06991.1"/>
    </source>
</evidence>
<evidence type="ECO:0000313" key="3">
    <source>
        <dbReference type="Proteomes" id="UP000054715"/>
    </source>
</evidence>
<organism evidence="2 3">
    <name type="scientific">Legionella jamestowniensis</name>
    <dbReference type="NCBI Taxonomy" id="455"/>
    <lineage>
        <taxon>Bacteria</taxon>
        <taxon>Pseudomonadati</taxon>
        <taxon>Pseudomonadota</taxon>
        <taxon>Gammaproteobacteria</taxon>
        <taxon>Legionellales</taxon>
        <taxon>Legionellaceae</taxon>
        <taxon>Legionella</taxon>
    </lineage>
</organism>
<keyword evidence="1" id="KW-1133">Transmembrane helix</keyword>
<dbReference type="PATRIC" id="fig|455.5.peg.1254"/>
<name>A0A0W0UGK1_9GAMM</name>
<dbReference type="STRING" id="455.Ljam_1186"/>
<dbReference type="AlphaFoldDB" id="A0A0W0UGK1"/>
<gene>
    <name evidence="2" type="ORF">Ljam_1186</name>
</gene>
<feature type="transmembrane region" description="Helical" evidence="1">
    <location>
        <begin position="15"/>
        <end position="41"/>
    </location>
</feature>
<dbReference type="OrthoDB" id="5652060at2"/>